<dbReference type="GO" id="GO:0110078">
    <property type="term" value="C:TTT Hsp90 cochaperone complex"/>
    <property type="evidence" value="ECO:0007669"/>
    <property type="project" value="InterPro"/>
</dbReference>
<dbReference type="Pfam" id="PF10521">
    <property type="entry name" value="Tti2"/>
    <property type="match status" value="1"/>
</dbReference>
<dbReference type="OrthoDB" id="3366943at2759"/>
<dbReference type="STRING" id="1353952.A0A165IPH0"/>
<dbReference type="InParanoid" id="A0A165IPH0"/>
<accession>A0A165IPH0</accession>
<dbReference type="Proteomes" id="UP000076842">
    <property type="component" value="Unassembled WGS sequence"/>
</dbReference>
<organism evidence="2 3">
    <name type="scientific">Calocera cornea HHB12733</name>
    <dbReference type="NCBI Taxonomy" id="1353952"/>
    <lineage>
        <taxon>Eukaryota</taxon>
        <taxon>Fungi</taxon>
        <taxon>Dikarya</taxon>
        <taxon>Basidiomycota</taxon>
        <taxon>Agaricomycotina</taxon>
        <taxon>Dacrymycetes</taxon>
        <taxon>Dacrymycetales</taxon>
        <taxon>Dacrymycetaceae</taxon>
        <taxon>Calocera</taxon>
    </lineage>
</organism>
<dbReference type="EMBL" id="KV423928">
    <property type="protein sequence ID" value="KZT60838.1"/>
    <property type="molecule type" value="Genomic_DNA"/>
</dbReference>
<dbReference type="GO" id="GO:0005634">
    <property type="term" value="C:nucleus"/>
    <property type="evidence" value="ECO:0007669"/>
    <property type="project" value="TreeGrafter"/>
</dbReference>
<dbReference type="PANTHER" id="PTHR32226:SF2">
    <property type="entry name" value="TELO2-INTERACTING PROTEIN 2"/>
    <property type="match status" value="1"/>
</dbReference>
<gene>
    <name evidence="2" type="ORF">CALCODRAFT_480483</name>
</gene>
<evidence type="ECO:0000313" key="2">
    <source>
        <dbReference type="EMBL" id="KZT60838.1"/>
    </source>
</evidence>
<dbReference type="PANTHER" id="PTHR32226">
    <property type="entry name" value="TELO2-INTERACTING PROTEIN 2"/>
    <property type="match status" value="1"/>
</dbReference>
<comment type="similarity">
    <text evidence="1">Belongs to the TTI2 family.</text>
</comment>
<dbReference type="Gene3D" id="1.25.10.10">
    <property type="entry name" value="Leucine-rich Repeat Variant"/>
    <property type="match status" value="1"/>
</dbReference>
<dbReference type="InterPro" id="IPR018870">
    <property type="entry name" value="Tti2"/>
</dbReference>
<name>A0A165IPH0_9BASI</name>
<dbReference type="SUPFAM" id="SSF48371">
    <property type="entry name" value="ARM repeat"/>
    <property type="match status" value="1"/>
</dbReference>
<proteinExistence type="inferred from homology"/>
<dbReference type="AlphaFoldDB" id="A0A165IPH0"/>
<evidence type="ECO:0000313" key="3">
    <source>
        <dbReference type="Proteomes" id="UP000076842"/>
    </source>
</evidence>
<reference evidence="2 3" key="1">
    <citation type="journal article" date="2016" name="Mol. Biol. Evol.">
        <title>Comparative Genomics of Early-Diverging Mushroom-Forming Fungi Provides Insights into the Origins of Lignocellulose Decay Capabilities.</title>
        <authorList>
            <person name="Nagy L.G."/>
            <person name="Riley R."/>
            <person name="Tritt A."/>
            <person name="Adam C."/>
            <person name="Daum C."/>
            <person name="Floudas D."/>
            <person name="Sun H."/>
            <person name="Yadav J.S."/>
            <person name="Pangilinan J."/>
            <person name="Larsson K.H."/>
            <person name="Matsuura K."/>
            <person name="Barry K."/>
            <person name="Labutti K."/>
            <person name="Kuo R."/>
            <person name="Ohm R.A."/>
            <person name="Bhattacharya S.S."/>
            <person name="Shirouzu T."/>
            <person name="Yoshinaga Y."/>
            <person name="Martin F.M."/>
            <person name="Grigoriev I.V."/>
            <person name="Hibbett D.S."/>
        </authorList>
    </citation>
    <scope>NUCLEOTIDE SEQUENCE [LARGE SCALE GENOMIC DNA]</scope>
    <source>
        <strain evidence="2 3">HHB12733</strain>
    </source>
</reference>
<evidence type="ECO:0008006" key="4">
    <source>
        <dbReference type="Google" id="ProtNLM"/>
    </source>
</evidence>
<sequence>MPFIEEIPDDAAAENVDPFEAAIEPLSKDLPIPSELFSDDTTADPDKPAKIKQWKLSAEVHLLQLQQYLRTKPNLDLEQRARVIITTGWSNGEDIYSTSTMHLAGGSCMKLVIMPEPGERYGPAPVSLIELVLKEHIKPLFQATPHPQVNLDSGRKLPHQAGGNSAAQDFYEDQVWKRKGIGCWNTLWWCVEHLPTDSFQDMWPLLVPPIMTMMDDWQPQYRIKALRIVDNLLERADAQLLKRTGIDTLLFTSLENSFSQLHTPETPRLLFEAIRCYILLTSRVTAPDSEERFNRVSDAISKGVLNAWSYAGNDLATMQSAAEALALLVRELGIGSVRFLKAIIPQLSDNLYTKPFVPPARALQLSTAQCLGVVIQECAPRIGEWKEQILFGLLKAWVEVNRIVSKDQDTLTLQAELKEMWNELLIACPTIPEVEAPQLQALDTNMFQALISA</sequence>
<dbReference type="GO" id="GO:0005829">
    <property type="term" value="C:cytosol"/>
    <property type="evidence" value="ECO:0007669"/>
    <property type="project" value="TreeGrafter"/>
</dbReference>
<dbReference type="InterPro" id="IPR011989">
    <property type="entry name" value="ARM-like"/>
</dbReference>
<protein>
    <recommendedName>
        <fullName evidence="4">ARM repeat-containing protein</fullName>
    </recommendedName>
</protein>
<dbReference type="InterPro" id="IPR016024">
    <property type="entry name" value="ARM-type_fold"/>
</dbReference>
<evidence type="ECO:0000256" key="1">
    <source>
        <dbReference type="ARBA" id="ARBA00034736"/>
    </source>
</evidence>
<keyword evidence="3" id="KW-1185">Reference proteome</keyword>